<dbReference type="PANTHER" id="PTHR42993:SF1">
    <property type="entry name" value="MAOC-LIKE DEHYDRATASE DOMAIN-CONTAINING PROTEIN"/>
    <property type="match status" value="1"/>
</dbReference>
<dbReference type="eggNOG" id="ENOG502S8VW">
    <property type="taxonomic scope" value="Eukaryota"/>
</dbReference>
<dbReference type="Pfam" id="PF01575">
    <property type="entry name" value="MaoC_dehydratas"/>
    <property type="match status" value="1"/>
</dbReference>
<evidence type="ECO:0000313" key="4">
    <source>
        <dbReference type="Proteomes" id="UP000001876"/>
    </source>
</evidence>
<name>C1MIY1_MICPC</name>
<dbReference type="AlphaFoldDB" id="C1MIY1"/>
<dbReference type="InterPro" id="IPR029069">
    <property type="entry name" value="HotDog_dom_sf"/>
</dbReference>
<evidence type="ECO:0000259" key="2">
    <source>
        <dbReference type="Pfam" id="PF01575"/>
    </source>
</evidence>
<dbReference type="SUPFAM" id="SSF54637">
    <property type="entry name" value="Thioesterase/thiol ester dehydrase-isomerase"/>
    <property type="match status" value="1"/>
</dbReference>
<organism evidence="4">
    <name type="scientific">Micromonas pusilla (strain CCMP1545)</name>
    <name type="common">Picoplanktonic green alga</name>
    <dbReference type="NCBI Taxonomy" id="564608"/>
    <lineage>
        <taxon>Eukaryota</taxon>
        <taxon>Viridiplantae</taxon>
        <taxon>Chlorophyta</taxon>
        <taxon>Mamiellophyceae</taxon>
        <taxon>Mamiellales</taxon>
        <taxon>Mamiellaceae</taxon>
        <taxon>Micromonas</taxon>
    </lineage>
</organism>
<protein>
    <recommendedName>
        <fullName evidence="2">MaoC-like domain-containing protein</fullName>
    </recommendedName>
</protein>
<feature type="region of interest" description="Disordered" evidence="1">
    <location>
        <begin position="22"/>
        <end position="41"/>
    </location>
</feature>
<reference evidence="3 4" key="1">
    <citation type="journal article" date="2009" name="Science">
        <title>Green evolution and dynamic adaptations revealed by genomes of the marine picoeukaryotes Micromonas.</title>
        <authorList>
            <person name="Worden A.Z."/>
            <person name="Lee J.H."/>
            <person name="Mock T."/>
            <person name="Rouze P."/>
            <person name="Simmons M.P."/>
            <person name="Aerts A.L."/>
            <person name="Allen A.E."/>
            <person name="Cuvelier M.L."/>
            <person name="Derelle E."/>
            <person name="Everett M.V."/>
            <person name="Foulon E."/>
            <person name="Grimwood J."/>
            <person name="Gundlach H."/>
            <person name="Henrissat B."/>
            <person name="Napoli C."/>
            <person name="McDonald S.M."/>
            <person name="Parker M.S."/>
            <person name="Rombauts S."/>
            <person name="Salamov A."/>
            <person name="Von Dassow P."/>
            <person name="Badger J.H."/>
            <person name="Coutinho P.M."/>
            <person name="Demir E."/>
            <person name="Dubchak I."/>
            <person name="Gentemann C."/>
            <person name="Eikrem W."/>
            <person name="Gready J.E."/>
            <person name="John U."/>
            <person name="Lanier W."/>
            <person name="Lindquist E.A."/>
            <person name="Lucas S."/>
            <person name="Mayer K.F."/>
            <person name="Moreau H."/>
            <person name="Not F."/>
            <person name="Otillar R."/>
            <person name="Panaud O."/>
            <person name="Pangilinan J."/>
            <person name="Paulsen I."/>
            <person name="Piegu B."/>
            <person name="Poliakov A."/>
            <person name="Robbens S."/>
            <person name="Schmutz J."/>
            <person name="Toulza E."/>
            <person name="Wyss T."/>
            <person name="Zelensky A."/>
            <person name="Zhou K."/>
            <person name="Armbrust E.V."/>
            <person name="Bhattacharya D."/>
            <person name="Goodenough U.W."/>
            <person name="Van de Peer Y."/>
            <person name="Grigoriev I.V."/>
        </authorList>
    </citation>
    <scope>NUCLEOTIDE SEQUENCE [LARGE SCALE GENOMIC DNA]</scope>
    <source>
        <strain evidence="3 4">CCMP1545</strain>
    </source>
</reference>
<dbReference type="OMA" id="CVVDTIA"/>
<dbReference type="Gene3D" id="3.10.129.10">
    <property type="entry name" value="Hotdog Thioesterase"/>
    <property type="match status" value="1"/>
</dbReference>
<dbReference type="InterPro" id="IPR002539">
    <property type="entry name" value="MaoC-like_dom"/>
</dbReference>
<dbReference type="PANTHER" id="PTHR42993">
    <property type="entry name" value="MAOC-LIKE DEHYDRATASE DOMAIN-CONTAINING PROTEIN"/>
    <property type="match status" value="1"/>
</dbReference>
<dbReference type="EMBL" id="GG663735">
    <property type="protein sequence ID" value="EEH60466.1"/>
    <property type="molecule type" value="Genomic_DNA"/>
</dbReference>
<evidence type="ECO:0000313" key="3">
    <source>
        <dbReference type="EMBL" id="EEH60466.1"/>
    </source>
</evidence>
<gene>
    <name evidence="3" type="ORF">MICPUCDRAFT_50739</name>
</gene>
<sequence length="199" mass="20941">MSRARDESSVVALRRAASLASHLATTSPRRAATAASPRPPAVVRSPEEFEAVVGVALGPSPWHLVTQAVVDAFSDTTGDHQFIHKAGAETMFGGPIAHGLLTLSLLPTLLKGVLPRHEWMGQELNCGFNRVRFLSPVPVGSRIRATAKVIKVKRIGGGSGGGGEGVESIVAVEVHGDGGDDGERKPALVAEWVTRQYAK</sequence>
<evidence type="ECO:0000256" key="1">
    <source>
        <dbReference type="SAM" id="MobiDB-lite"/>
    </source>
</evidence>
<proteinExistence type="predicted"/>
<dbReference type="RefSeq" id="XP_003055214.1">
    <property type="nucleotide sequence ID" value="XM_003055168.1"/>
</dbReference>
<dbReference type="OrthoDB" id="10264687at2759"/>
<dbReference type="GeneID" id="9680836"/>
<dbReference type="Proteomes" id="UP000001876">
    <property type="component" value="Unassembled WGS sequence"/>
</dbReference>
<dbReference type="KEGG" id="mpp:MICPUCDRAFT_50739"/>
<accession>C1MIY1</accession>
<dbReference type="STRING" id="564608.C1MIY1"/>
<keyword evidence="4" id="KW-1185">Reference proteome</keyword>
<feature type="domain" description="MaoC-like" evidence="2">
    <location>
        <begin position="51"/>
        <end position="154"/>
    </location>
</feature>